<organism evidence="1 2">
    <name type="scientific">Rugosimonospora africana</name>
    <dbReference type="NCBI Taxonomy" id="556532"/>
    <lineage>
        <taxon>Bacteria</taxon>
        <taxon>Bacillati</taxon>
        <taxon>Actinomycetota</taxon>
        <taxon>Actinomycetes</taxon>
        <taxon>Micromonosporales</taxon>
        <taxon>Micromonosporaceae</taxon>
        <taxon>Rugosimonospora</taxon>
    </lineage>
</organism>
<accession>A0A8J3VV35</accession>
<sequence length="54" mass="5894">MVFRAIAAGRLAGRDWQPGDTIALCDPHAADVYQVIDIVRPSDEPDSAGWLERA</sequence>
<dbReference type="EMBL" id="BONZ01000090">
    <property type="protein sequence ID" value="GIH20217.1"/>
    <property type="molecule type" value="Genomic_DNA"/>
</dbReference>
<keyword evidence="2" id="KW-1185">Reference proteome</keyword>
<name>A0A8J3VV35_9ACTN</name>
<evidence type="ECO:0000313" key="2">
    <source>
        <dbReference type="Proteomes" id="UP000642748"/>
    </source>
</evidence>
<proteinExistence type="predicted"/>
<comment type="caution">
    <text evidence="1">The sequence shown here is derived from an EMBL/GenBank/DDBJ whole genome shotgun (WGS) entry which is preliminary data.</text>
</comment>
<protein>
    <submittedName>
        <fullName evidence="1">Uncharacterized protein</fullName>
    </submittedName>
</protein>
<dbReference type="AlphaFoldDB" id="A0A8J3VV35"/>
<evidence type="ECO:0000313" key="1">
    <source>
        <dbReference type="EMBL" id="GIH20217.1"/>
    </source>
</evidence>
<gene>
    <name evidence="1" type="ORF">Raf01_83890</name>
</gene>
<reference evidence="1" key="1">
    <citation type="submission" date="2021-01" db="EMBL/GenBank/DDBJ databases">
        <title>Whole genome shotgun sequence of Rugosimonospora africana NBRC 104875.</title>
        <authorList>
            <person name="Komaki H."/>
            <person name="Tamura T."/>
        </authorList>
    </citation>
    <scope>NUCLEOTIDE SEQUENCE</scope>
    <source>
        <strain evidence="1">NBRC 104875</strain>
    </source>
</reference>
<dbReference type="RefSeq" id="WP_203923640.1">
    <property type="nucleotide sequence ID" value="NZ_BONZ01000090.1"/>
</dbReference>
<dbReference type="Proteomes" id="UP000642748">
    <property type="component" value="Unassembled WGS sequence"/>
</dbReference>